<dbReference type="AlphaFoldDB" id="A0AAV6QXW5"/>
<gene>
    <name evidence="2" type="ORF">JOB18_046830</name>
</gene>
<dbReference type="EMBL" id="JAGKHQ010000015">
    <property type="protein sequence ID" value="KAG7497977.1"/>
    <property type="molecule type" value="Genomic_DNA"/>
</dbReference>
<reference evidence="2 3" key="1">
    <citation type="journal article" date="2021" name="Sci. Rep.">
        <title>Chromosome anchoring in Senegalese sole (Solea senegalensis) reveals sex-associated markers and genome rearrangements in flatfish.</title>
        <authorList>
            <person name="Guerrero-Cozar I."/>
            <person name="Gomez-Garrido J."/>
            <person name="Berbel C."/>
            <person name="Martinez-Blanch J.F."/>
            <person name="Alioto T."/>
            <person name="Claros M.G."/>
            <person name="Gagnaire P.A."/>
            <person name="Manchado M."/>
        </authorList>
    </citation>
    <scope>NUCLEOTIDE SEQUENCE [LARGE SCALE GENOMIC DNA]</scope>
    <source>
        <strain evidence="2">Sse05_10M</strain>
    </source>
</reference>
<proteinExistence type="predicted"/>
<comment type="caution">
    <text evidence="2">The sequence shown here is derived from an EMBL/GenBank/DDBJ whole genome shotgun (WGS) entry which is preliminary data.</text>
</comment>
<evidence type="ECO:0000256" key="1">
    <source>
        <dbReference type="SAM" id="MobiDB-lite"/>
    </source>
</evidence>
<organism evidence="2 3">
    <name type="scientific">Solea senegalensis</name>
    <name type="common">Senegalese sole</name>
    <dbReference type="NCBI Taxonomy" id="28829"/>
    <lineage>
        <taxon>Eukaryota</taxon>
        <taxon>Metazoa</taxon>
        <taxon>Chordata</taxon>
        <taxon>Craniata</taxon>
        <taxon>Vertebrata</taxon>
        <taxon>Euteleostomi</taxon>
        <taxon>Actinopterygii</taxon>
        <taxon>Neopterygii</taxon>
        <taxon>Teleostei</taxon>
        <taxon>Neoteleostei</taxon>
        <taxon>Acanthomorphata</taxon>
        <taxon>Carangaria</taxon>
        <taxon>Pleuronectiformes</taxon>
        <taxon>Pleuronectoidei</taxon>
        <taxon>Soleidae</taxon>
        <taxon>Solea</taxon>
    </lineage>
</organism>
<keyword evidence="3" id="KW-1185">Reference proteome</keyword>
<accession>A0AAV6QXW5</accession>
<sequence>MLVEAKATSSSKRDTQVTSRQTQRKTTDVPWASGTQMDGLLLCGDFPLIWPSLKAPPLPARSNLAAQLVRNPLLPSACTIKELIVLGRQDTLCAVARPQINKNIGNGRSQPVDRLR</sequence>
<name>A0AAV6QXW5_SOLSE</name>
<evidence type="ECO:0000313" key="2">
    <source>
        <dbReference type="EMBL" id="KAG7497977.1"/>
    </source>
</evidence>
<dbReference type="Proteomes" id="UP000693946">
    <property type="component" value="Linkage Group LG3"/>
</dbReference>
<evidence type="ECO:0000313" key="3">
    <source>
        <dbReference type="Proteomes" id="UP000693946"/>
    </source>
</evidence>
<feature type="region of interest" description="Disordered" evidence="1">
    <location>
        <begin position="1"/>
        <end position="31"/>
    </location>
</feature>
<protein>
    <submittedName>
        <fullName evidence="2">Uncharacterized protein</fullName>
    </submittedName>
</protein>